<keyword evidence="1" id="KW-0436">Ligase</keyword>
<dbReference type="RefSeq" id="WP_250872336.1">
    <property type="nucleotide sequence ID" value="NZ_JALXFV010000002.1"/>
</dbReference>
<dbReference type="Pfam" id="PF13563">
    <property type="entry name" value="2_5_RNA_ligase2"/>
    <property type="match status" value="1"/>
</dbReference>
<accession>A0ABD6ASN4</accession>
<protein>
    <submittedName>
        <fullName evidence="1">2'-5' RNA ligase family protein</fullName>
    </submittedName>
</protein>
<dbReference type="GO" id="GO:0016874">
    <property type="term" value="F:ligase activity"/>
    <property type="evidence" value="ECO:0007669"/>
    <property type="project" value="UniProtKB-KW"/>
</dbReference>
<sequence length="220" mass="24264">MSDLADDPAEFWNRRHDLPVEPTTDEEVAARSGDDHLVVLFDLSDRTSEAFGSMLDRLDAFDSLAVAPSRYLHVTVTVVGDVTTAGGRSGTVAPTDLDALADDLGEALTDVAPFDVRFPRLNVFPTVVYAEVDDGGQFVALNDRACAVDAVPVHDRDRQFVPHAALAEFRDEDVTGVVDALERDRSLDVGPVRVDRLDLVRVGLDDRFPRFERLRRFALD</sequence>
<dbReference type="Proteomes" id="UP001597187">
    <property type="component" value="Unassembled WGS sequence"/>
</dbReference>
<dbReference type="Gene3D" id="3.90.1140.10">
    <property type="entry name" value="Cyclic phosphodiesterase"/>
    <property type="match status" value="1"/>
</dbReference>
<gene>
    <name evidence="1" type="ORF">ACFSBT_03565</name>
</gene>
<name>A0ABD6ASN4_9EURY</name>
<dbReference type="AlphaFoldDB" id="A0ABD6ASN4"/>
<proteinExistence type="predicted"/>
<dbReference type="SUPFAM" id="SSF55144">
    <property type="entry name" value="LigT-like"/>
    <property type="match status" value="1"/>
</dbReference>
<reference evidence="1 2" key="1">
    <citation type="journal article" date="2019" name="Int. J. Syst. Evol. Microbiol.">
        <title>The Global Catalogue of Microorganisms (GCM) 10K type strain sequencing project: providing services to taxonomists for standard genome sequencing and annotation.</title>
        <authorList>
            <consortium name="The Broad Institute Genomics Platform"/>
            <consortium name="The Broad Institute Genome Sequencing Center for Infectious Disease"/>
            <person name="Wu L."/>
            <person name="Ma J."/>
        </authorList>
    </citation>
    <scope>NUCLEOTIDE SEQUENCE [LARGE SCALE GENOMIC DNA]</scope>
    <source>
        <strain evidence="1 2">CGMCC 1.12563</strain>
    </source>
</reference>
<keyword evidence="2" id="KW-1185">Reference proteome</keyword>
<comment type="caution">
    <text evidence="1">The sequence shown here is derived from an EMBL/GenBank/DDBJ whole genome shotgun (WGS) entry which is preliminary data.</text>
</comment>
<organism evidence="1 2">
    <name type="scientific">Halomarina rubra</name>
    <dbReference type="NCBI Taxonomy" id="2071873"/>
    <lineage>
        <taxon>Archaea</taxon>
        <taxon>Methanobacteriati</taxon>
        <taxon>Methanobacteriota</taxon>
        <taxon>Stenosarchaea group</taxon>
        <taxon>Halobacteria</taxon>
        <taxon>Halobacteriales</taxon>
        <taxon>Natronomonadaceae</taxon>
        <taxon>Halomarina</taxon>
    </lineage>
</organism>
<dbReference type="InterPro" id="IPR009097">
    <property type="entry name" value="Cyclic_Pdiesterase"/>
</dbReference>
<evidence type="ECO:0000313" key="1">
    <source>
        <dbReference type="EMBL" id="MFD1512356.1"/>
    </source>
</evidence>
<dbReference type="EMBL" id="JBHUDC010000002">
    <property type="protein sequence ID" value="MFD1512356.1"/>
    <property type="molecule type" value="Genomic_DNA"/>
</dbReference>
<evidence type="ECO:0000313" key="2">
    <source>
        <dbReference type="Proteomes" id="UP001597187"/>
    </source>
</evidence>